<dbReference type="AlphaFoldDB" id="A0A1H8VFQ3"/>
<accession>A0A1H8VFQ3</accession>
<reference evidence="3" key="1">
    <citation type="submission" date="2016-10" db="EMBL/GenBank/DDBJ databases">
        <authorList>
            <person name="Varghese N."/>
            <person name="Submissions S."/>
        </authorList>
    </citation>
    <scope>NUCLEOTIDE SEQUENCE [LARGE SCALE GENOMIC DNA]</scope>
    <source>
        <strain evidence="3">CGMCC 1.10121</strain>
    </source>
</reference>
<keyword evidence="3" id="KW-1185">Reference proteome</keyword>
<feature type="transmembrane region" description="Helical" evidence="1">
    <location>
        <begin position="46"/>
        <end position="66"/>
    </location>
</feature>
<dbReference type="Proteomes" id="UP000199126">
    <property type="component" value="Unassembled WGS sequence"/>
</dbReference>
<dbReference type="EMBL" id="FODV01000016">
    <property type="protein sequence ID" value="SEP13698.1"/>
    <property type="molecule type" value="Genomic_DNA"/>
</dbReference>
<keyword evidence="1" id="KW-0812">Transmembrane</keyword>
<organism evidence="2 3">
    <name type="scientific">Halogranum amylolyticum</name>
    <dbReference type="NCBI Taxonomy" id="660520"/>
    <lineage>
        <taxon>Archaea</taxon>
        <taxon>Methanobacteriati</taxon>
        <taxon>Methanobacteriota</taxon>
        <taxon>Stenosarchaea group</taxon>
        <taxon>Halobacteria</taxon>
        <taxon>Halobacteriales</taxon>
        <taxon>Haloferacaceae</taxon>
    </lineage>
</organism>
<keyword evidence="1" id="KW-0472">Membrane</keyword>
<feature type="transmembrane region" description="Helical" evidence="1">
    <location>
        <begin position="14"/>
        <end position="34"/>
    </location>
</feature>
<name>A0A1H8VFQ3_9EURY</name>
<sequence length="108" mass="12935">MSTFRTRIHVTESLALLLCIVATFAFALFLVLEWQLLDLSRGITPYYFGVTFIVWALMLLFIGYWYQARRQSHEQRLMEELQFAYARGDLTTEEYQERQKQLQKKTSR</sequence>
<evidence type="ECO:0000313" key="3">
    <source>
        <dbReference type="Proteomes" id="UP000199126"/>
    </source>
</evidence>
<dbReference type="RefSeq" id="WP_089827099.1">
    <property type="nucleotide sequence ID" value="NZ_FODV01000016.1"/>
</dbReference>
<proteinExistence type="predicted"/>
<evidence type="ECO:0000313" key="2">
    <source>
        <dbReference type="EMBL" id="SEP13698.1"/>
    </source>
</evidence>
<keyword evidence="1" id="KW-1133">Transmembrane helix</keyword>
<gene>
    <name evidence="2" type="ORF">SAMN04487948_11616</name>
</gene>
<protein>
    <recommendedName>
        <fullName evidence="4">Short C-terminal domain-containing protein</fullName>
    </recommendedName>
</protein>
<evidence type="ECO:0000256" key="1">
    <source>
        <dbReference type="SAM" id="Phobius"/>
    </source>
</evidence>
<evidence type="ECO:0008006" key="4">
    <source>
        <dbReference type="Google" id="ProtNLM"/>
    </source>
</evidence>